<gene>
    <name evidence="10" type="ORF">BJX63DRAFT_397159</name>
</gene>
<dbReference type="InterPro" id="IPR040241">
    <property type="entry name" value="TRP_Flc/Pkd2-like"/>
</dbReference>
<feature type="transmembrane region" description="Helical" evidence="8">
    <location>
        <begin position="441"/>
        <end position="460"/>
    </location>
</feature>
<feature type="transmembrane region" description="Helical" evidence="8">
    <location>
        <begin position="545"/>
        <end position="565"/>
    </location>
</feature>
<feature type="transmembrane region" description="Helical" evidence="8">
    <location>
        <begin position="257"/>
        <end position="279"/>
    </location>
</feature>
<feature type="compositionally biased region" description="Basic and acidic residues" evidence="7">
    <location>
        <begin position="791"/>
        <end position="817"/>
    </location>
</feature>
<name>A0ABR4H9N1_9EURO</name>
<feature type="compositionally biased region" description="Acidic residues" evidence="7">
    <location>
        <begin position="932"/>
        <end position="941"/>
    </location>
</feature>
<feature type="compositionally biased region" description="Polar residues" evidence="7">
    <location>
        <begin position="1043"/>
        <end position="1061"/>
    </location>
</feature>
<evidence type="ECO:0000256" key="1">
    <source>
        <dbReference type="ARBA" id="ARBA00004141"/>
    </source>
</evidence>
<feature type="transmembrane region" description="Helical" evidence="8">
    <location>
        <begin position="386"/>
        <end position="409"/>
    </location>
</feature>
<feature type="region of interest" description="Disordered" evidence="7">
    <location>
        <begin position="911"/>
        <end position="1114"/>
    </location>
</feature>
<keyword evidence="11" id="KW-1185">Reference proteome</keyword>
<dbReference type="Pfam" id="PF14558">
    <property type="entry name" value="TRP_N"/>
    <property type="match status" value="1"/>
</dbReference>
<dbReference type="EMBL" id="JBFXLT010000050">
    <property type="protein sequence ID" value="KAL2812161.1"/>
    <property type="molecule type" value="Genomic_DNA"/>
</dbReference>
<sequence>MMVLDRDPRRIDTWPVSLSQPPRPERPLERSIQRPRKWHNSFRRRPRKQMFFGNGIAWTLVMLLAFLSSTYAALLEFENCLATTIINSNPQQLQFVPLNVSVSFNLSDPLYPLDVIVYGNVTGTADRRADYPSPSDPQWQDSNVTVGKIEDLDVANNNYSTLISSVQVVSFTPYSEASRFCDSVIQGGCPLGPVFYANTSDLSELRAFSISNDMVSSYRFSSLYTTLSIISGDAAADRLGCISLNITPDLGSTVKGALAYVPLAILILVGMATISAAIYSPWGTTDPFRWTSNYGRDEDILRLVTPGFGDCLQYIQFVVLTGALSLNYPGYYQPVVSQAAWSSLMFNQSFFGTEHNPVVDGVYAVNGSRGLDRLEKYVGMDGVRDVWPAMMVWLLAILGIVIILIQLAFASRWVYRELANVPEEDLRAKNMPFTVGNVIRIVYNFFFLPLISISFFQLIVASESPAYSVGLAGVVLFILICFSIWIVRLIITTKPVSCLFDDLPTLLLYGPLYNTFCDDAASYASIPIFISFIRGMAIGALQTSGIAQIVVLAICEVVSVLTILAFRPFTSPSSMNLYHICFSIIRFLTILLSIVFVPSLGISQAARAWIGYVILLLHGLVLVFGFFLNALQTLIEVVAHLLGAGGNEAGATRGGLVKVFGMRQLSRRLPRRDVVTRQSMASDAAMLAHTDDRLSSQFDGSRPRSLSGSSALLLNRATASESKGSGIYEFGSAYDRSHSRANSAGLYTPTTPGGFQGSGYQTTGSNSPKIGPVFAIHPQDPYYRPPRPRKRMSERGYSDDFERRRSSGIYRDAHFADADDDDVIEGPSVSRRGTPTPAYIPAPKDDLDLDDPRKSRKDYAVREVDFYYRVRGPPLSHTGTRKLKTGPADPTGPVSSATGFFRNLLRGKTKEKGKGFEVVRSARAPPQRLPPAEEEFNEPYSDEPANQTTAQGAAALTEDGPQQDSDRNGDNQPRDAEISLPPIDAGGTIELPSRVGSRRSTTTPPPAPLTPPRRSSKRRGSHSTPPKDEHEPPTNTTTLNLPGQSSGTARLPFSANSSPSRRYSLASNSASTASSHPQTNERSGRSRVERPSSVGYVAQHRTRDNIHLPVTDEPSFTESAAELVNEISREGSRA</sequence>
<feature type="compositionally biased region" description="Basic and acidic residues" evidence="7">
    <location>
        <begin position="964"/>
        <end position="977"/>
    </location>
</feature>
<evidence type="ECO:0000256" key="3">
    <source>
        <dbReference type="ARBA" id="ARBA00022692"/>
    </source>
</evidence>
<evidence type="ECO:0000259" key="9">
    <source>
        <dbReference type="SMART" id="SM01320"/>
    </source>
</evidence>
<keyword evidence="3 8" id="KW-0812">Transmembrane</keyword>
<feature type="transmembrane region" description="Helical" evidence="8">
    <location>
        <begin position="467"/>
        <end position="491"/>
    </location>
</feature>
<keyword evidence="6 8" id="KW-0472">Membrane</keyword>
<keyword evidence="5 8" id="KW-1133">Transmembrane helix</keyword>
<reference evidence="10 11" key="1">
    <citation type="submission" date="2024-07" db="EMBL/GenBank/DDBJ databases">
        <title>Section-level genome sequencing and comparative genomics of Aspergillus sections Usti and Cavernicolus.</title>
        <authorList>
            <consortium name="Lawrence Berkeley National Laboratory"/>
            <person name="Nybo J.L."/>
            <person name="Vesth T.C."/>
            <person name="Theobald S."/>
            <person name="Frisvad J.C."/>
            <person name="Larsen T.O."/>
            <person name="Kjaerboelling I."/>
            <person name="Rothschild-Mancinelli K."/>
            <person name="Lyhne E.K."/>
            <person name="Kogle M.E."/>
            <person name="Barry K."/>
            <person name="Clum A."/>
            <person name="Na H."/>
            <person name="Ledsgaard L."/>
            <person name="Lin J."/>
            <person name="Lipzen A."/>
            <person name="Kuo A."/>
            <person name="Riley R."/>
            <person name="Mondo S."/>
            <person name="Labutti K."/>
            <person name="Haridas S."/>
            <person name="Pangalinan J."/>
            <person name="Salamov A.A."/>
            <person name="Simmons B.A."/>
            <person name="Magnuson J.K."/>
            <person name="Chen J."/>
            <person name="Drula E."/>
            <person name="Henrissat B."/>
            <person name="Wiebenga A."/>
            <person name="Lubbers R.J."/>
            <person name="Gomes A.C."/>
            <person name="Makela M.R."/>
            <person name="Stajich J."/>
            <person name="Grigoriev I.V."/>
            <person name="Mortensen U.H."/>
            <person name="De Vries R.P."/>
            <person name="Baker S.E."/>
            <person name="Andersen M.R."/>
        </authorList>
    </citation>
    <scope>NUCLEOTIDE SEQUENCE [LARGE SCALE GENOMIC DNA]</scope>
    <source>
        <strain evidence="10 11">CBS 588.65</strain>
    </source>
</reference>
<proteinExistence type="inferred from homology"/>
<evidence type="ECO:0000256" key="2">
    <source>
        <dbReference type="ARBA" id="ARBA00010642"/>
    </source>
</evidence>
<feature type="compositionally biased region" description="Basic and acidic residues" evidence="7">
    <location>
        <begin position="843"/>
        <end position="855"/>
    </location>
</feature>
<dbReference type="Proteomes" id="UP001610334">
    <property type="component" value="Unassembled WGS sequence"/>
</dbReference>
<evidence type="ECO:0000256" key="6">
    <source>
        <dbReference type="ARBA" id="ARBA00023136"/>
    </source>
</evidence>
<dbReference type="InterPro" id="IPR032800">
    <property type="entry name" value="TRP_N"/>
</dbReference>
<evidence type="ECO:0000256" key="4">
    <source>
        <dbReference type="ARBA" id="ARBA00022729"/>
    </source>
</evidence>
<evidence type="ECO:0000256" key="5">
    <source>
        <dbReference type="ARBA" id="ARBA00022989"/>
    </source>
</evidence>
<organism evidence="10 11">
    <name type="scientific">Aspergillus granulosus</name>
    <dbReference type="NCBI Taxonomy" id="176169"/>
    <lineage>
        <taxon>Eukaryota</taxon>
        <taxon>Fungi</taxon>
        <taxon>Dikarya</taxon>
        <taxon>Ascomycota</taxon>
        <taxon>Pezizomycotina</taxon>
        <taxon>Eurotiomycetes</taxon>
        <taxon>Eurotiomycetidae</taxon>
        <taxon>Eurotiales</taxon>
        <taxon>Aspergillaceae</taxon>
        <taxon>Aspergillus</taxon>
        <taxon>Aspergillus subgen. Nidulantes</taxon>
    </lineage>
</organism>
<dbReference type="PANTHER" id="PTHR31145:SF6">
    <property type="entry name" value="INTEGRAL MEMBRANE PROTEIN (AFU_ORTHOLOGUE AFUA_7G01610)"/>
    <property type="match status" value="1"/>
</dbReference>
<protein>
    <recommendedName>
        <fullName evidence="9">ML-like domain-containing protein</fullName>
    </recommendedName>
</protein>
<feature type="region of interest" description="Disordered" evidence="7">
    <location>
        <begin position="743"/>
        <end position="855"/>
    </location>
</feature>
<comment type="subcellular location">
    <subcellularLocation>
        <location evidence="1">Membrane</location>
        <topology evidence="1">Multi-pass membrane protein</topology>
    </subcellularLocation>
</comment>
<dbReference type="Pfam" id="PF06011">
    <property type="entry name" value="TRP"/>
    <property type="match status" value="1"/>
</dbReference>
<keyword evidence="4" id="KW-0732">Signal</keyword>
<comment type="similarity">
    <text evidence="2">Belongs to the transient receptor potential (TRP) ion channel family.</text>
</comment>
<dbReference type="SMART" id="SM01320">
    <property type="entry name" value="TRP_N"/>
    <property type="match status" value="1"/>
</dbReference>
<evidence type="ECO:0000256" key="7">
    <source>
        <dbReference type="SAM" id="MobiDB-lite"/>
    </source>
</evidence>
<feature type="compositionally biased region" description="Low complexity" evidence="7">
    <location>
        <begin position="992"/>
        <end position="1002"/>
    </location>
</feature>
<feature type="compositionally biased region" description="Low complexity" evidence="7">
    <location>
        <begin position="1033"/>
        <end position="1042"/>
    </location>
</feature>
<feature type="transmembrane region" description="Helical" evidence="8">
    <location>
        <begin position="577"/>
        <end position="597"/>
    </location>
</feature>
<evidence type="ECO:0000256" key="8">
    <source>
        <dbReference type="SAM" id="Phobius"/>
    </source>
</evidence>
<accession>A0ABR4H9N1</accession>
<dbReference type="InterPro" id="IPR010308">
    <property type="entry name" value="TRP_C"/>
</dbReference>
<comment type="caution">
    <text evidence="10">The sequence shown here is derived from an EMBL/GenBank/DDBJ whole genome shotgun (WGS) entry which is preliminary data.</text>
</comment>
<feature type="compositionally biased region" description="Low complexity" evidence="7">
    <location>
        <begin position="1064"/>
        <end position="1075"/>
    </location>
</feature>
<feature type="domain" description="ML-like" evidence="9">
    <location>
        <begin position="70"/>
        <end position="253"/>
    </location>
</feature>
<feature type="transmembrane region" description="Helical" evidence="8">
    <location>
        <begin position="609"/>
        <end position="628"/>
    </location>
</feature>
<feature type="compositionally biased region" description="Polar residues" evidence="7">
    <location>
        <begin position="748"/>
        <end position="768"/>
    </location>
</feature>
<feature type="region of interest" description="Disordered" evidence="7">
    <location>
        <begin position="874"/>
        <end position="897"/>
    </location>
</feature>
<evidence type="ECO:0000313" key="11">
    <source>
        <dbReference type="Proteomes" id="UP001610334"/>
    </source>
</evidence>
<dbReference type="PANTHER" id="PTHR31145">
    <property type="entry name" value="INTEGRAL MEMBRANE PROTEIN (AFU_ORTHOLOGUE AFUA_7G01610)"/>
    <property type="match status" value="1"/>
</dbReference>
<feature type="transmembrane region" description="Helical" evidence="8">
    <location>
        <begin position="51"/>
        <end position="74"/>
    </location>
</feature>
<evidence type="ECO:0000313" key="10">
    <source>
        <dbReference type="EMBL" id="KAL2812161.1"/>
    </source>
</evidence>